<name>G9P6R4_HYPAI</name>
<evidence type="ECO:0000259" key="3">
    <source>
        <dbReference type="PROSITE" id="PS51212"/>
    </source>
</evidence>
<feature type="compositionally biased region" description="Polar residues" evidence="1">
    <location>
        <begin position="261"/>
        <end position="272"/>
    </location>
</feature>
<dbReference type="InterPro" id="IPR002889">
    <property type="entry name" value="WSC_carb-bd"/>
</dbReference>
<gene>
    <name evidence="4" type="ORF">TRIATDRAFT_321691</name>
</gene>
<dbReference type="OMA" id="CSEDPYS"/>
<organism evidence="4 5">
    <name type="scientific">Hypocrea atroviridis (strain ATCC 20476 / IMI 206040)</name>
    <name type="common">Trichoderma atroviride</name>
    <dbReference type="NCBI Taxonomy" id="452589"/>
    <lineage>
        <taxon>Eukaryota</taxon>
        <taxon>Fungi</taxon>
        <taxon>Dikarya</taxon>
        <taxon>Ascomycota</taxon>
        <taxon>Pezizomycotina</taxon>
        <taxon>Sordariomycetes</taxon>
        <taxon>Hypocreomycetidae</taxon>
        <taxon>Hypocreales</taxon>
        <taxon>Hypocreaceae</taxon>
        <taxon>Trichoderma</taxon>
    </lineage>
</organism>
<reference evidence="4 5" key="1">
    <citation type="journal article" date="2011" name="Genome Biol.">
        <title>Comparative genome sequence analysis underscores mycoparasitism as the ancestral life style of Trichoderma.</title>
        <authorList>
            <person name="Kubicek C.P."/>
            <person name="Herrera-Estrella A."/>
            <person name="Seidl-Seiboth V."/>
            <person name="Martinez D.A."/>
            <person name="Druzhinina I.S."/>
            <person name="Thon M."/>
            <person name="Zeilinger S."/>
            <person name="Casas-Flores S."/>
            <person name="Horwitz B.A."/>
            <person name="Mukherjee P.K."/>
            <person name="Mukherjee M."/>
            <person name="Kredics L."/>
            <person name="Alcaraz L.D."/>
            <person name="Aerts A."/>
            <person name="Antal Z."/>
            <person name="Atanasova L."/>
            <person name="Cervantes-Badillo M.G."/>
            <person name="Challacombe J."/>
            <person name="Chertkov O."/>
            <person name="McCluskey K."/>
            <person name="Coulpier F."/>
            <person name="Deshpande N."/>
            <person name="von Doehren H."/>
            <person name="Ebbole D.J."/>
            <person name="Esquivel-Naranjo E.U."/>
            <person name="Fekete E."/>
            <person name="Flipphi M."/>
            <person name="Glaser F."/>
            <person name="Gomez-Rodriguez E.Y."/>
            <person name="Gruber S."/>
            <person name="Han C."/>
            <person name="Henrissat B."/>
            <person name="Hermosa R."/>
            <person name="Hernandez-Onate M."/>
            <person name="Karaffa L."/>
            <person name="Kosti I."/>
            <person name="Le Crom S."/>
            <person name="Lindquist E."/>
            <person name="Lucas S."/>
            <person name="Luebeck M."/>
            <person name="Luebeck P.S."/>
            <person name="Margeot A."/>
            <person name="Metz B."/>
            <person name="Misra M."/>
            <person name="Nevalainen H."/>
            <person name="Omann M."/>
            <person name="Packer N."/>
            <person name="Perrone G."/>
            <person name="Uresti-Rivera E.E."/>
            <person name="Salamov A."/>
            <person name="Schmoll M."/>
            <person name="Seiboth B."/>
            <person name="Shapiro H."/>
            <person name="Sukno S."/>
            <person name="Tamayo-Ramos J.A."/>
            <person name="Tisch D."/>
            <person name="Wiest A."/>
            <person name="Wilkinson H.H."/>
            <person name="Zhang M."/>
            <person name="Coutinho P.M."/>
            <person name="Kenerley C.M."/>
            <person name="Monte E."/>
            <person name="Baker S.E."/>
            <person name="Grigoriev I.V."/>
        </authorList>
    </citation>
    <scope>NUCLEOTIDE SEQUENCE [LARGE SCALE GENOMIC DNA]</scope>
    <source>
        <strain evidence="5">ATCC 20476 / IMI 206040</strain>
    </source>
</reference>
<dbReference type="STRING" id="452589.G9P6R4"/>
<dbReference type="KEGG" id="tatv:25783633"/>
<feature type="signal peptide" evidence="2">
    <location>
        <begin position="1"/>
        <end position="17"/>
    </location>
</feature>
<dbReference type="SMART" id="SM00321">
    <property type="entry name" value="WSC"/>
    <property type="match status" value="1"/>
</dbReference>
<feature type="region of interest" description="Disordered" evidence="1">
    <location>
        <begin position="139"/>
        <end position="334"/>
    </location>
</feature>
<dbReference type="PROSITE" id="PS51212">
    <property type="entry name" value="WSC"/>
    <property type="match status" value="1"/>
</dbReference>
<dbReference type="OrthoDB" id="5106279at2759"/>
<keyword evidence="2" id="KW-0732">Signal</keyword>
<dbReference type="GeneID" id="25783633"/>
<keyword evidence="5" id="KW-1185">Reference proteome</keyword>
<comment type="caution">
    <text evidence="4">The sequence shown here is derived from an EMBL/GenBank/DDBJ whole genome shotgun (WGS) entry which is preliminary data.</text>
</comment>
<dbReference type="Proteomes" id="UP000005426">
    <property type="component" value="Unassembled WGS sequence"/>
</dbReference>
<feature type="domain" description="WSC" evidence="3">
    <location>
        <begin position="25"/>
        <end position="120"/>
    </location>
</feature>
<feature type="compositionally biased region" description="Polar residues" evidence="1">
    <location>
        <begin position="240"/>
        <end position="253"/>
    </location>
</feature>
<protein>
    <recommendedName>
        <fullName evidence="3">WSC domain-containing protein</fullName>
    </recommendedName>
</protein>
<feature type="compositionally biased region" description="Low complexity" evidence="1">
    <location>
        <begin position="139"/>
        <end position="153"/>
    </location>
</feature>
<dbReference type="eggNOG" id="ENOG502SDAK">
    <property type="taxonomic scope" value="Eukaryota"/>
</dbReference>
<evidence type="ECO:0000313" key="5">
    <source>
        <dbReference type="Proteomes" id="UP000005426"/>
    </source>
</evidence>
<dbReference type="HOGENOM" id="CLU_066269_0_0_1"/>
<evidence type="ECO:0000256" key="2">
    <source>
        <dbReference type="SAM" id="SignalP"/>
    </source>
</evidence>
<evidence type="ECO:0000313" key="4">
    <source>
        <dbReference type="EMBL" id="EHK41484.1"/>
    </source>
</evidence>
<evidence type="ECO:0000256" key="1">
    <source>
        <dbReference type="SAM" id="MobiDB-lite"/>
    </source>
</evidence>
<accession>G9P6R4</accession>
<feature type="compositionally biased region" description="Polar residues" evidence="1">
    <location>
        <begin position="187"/>
        <end position="212"/>
    </location>
</feature>
<dbReference type="Pfam" id="PF01822">
    <property type="entry name" value="WSC"/>
    <property type="match status" value="1"/>
</dbReference>
<feature type="chain" id="PRO_5003525212" description="WSC domain-containing protein" evidence="2">
    <location>
        <begin position="18"/>
        <end position="350"/>
    </location>
</feature>
<sequence length="350" mass="35389">MIGIFLFAIIGAIGAFCQTTHSNGAFSYQGCSSIDSSCFGNALVFSDGRLTPEACQRACQGHLFAALFPDSCRCGDDANGVQPTDESKCDYPCMGDSTLGMCGSICPENSPIIANIYTRVTPSQVPAYGDPTNVQSSVAAADTSCTSTDVSSVGEPWQPQRITPEGPPPGIPTSFVGPASGDPAASVNPTLGSPASQSPQETPCATESNTGLSTPSQGPQDPPGPQGPLTPTDNAPEPKTFSSPNQQAPNATPSAICASPQPESYSGGNTPGSPGANPGGVDSANNCDPAGAPNESPVVSPESTLWPWPSKKPEGDPPVPSHVPASDSPSGFIPPLSGGGFILLAAAIIW</sequence>
<dbReference type="EMBL" id="ABDG02000027">
    <property type="protein sequence ID" value="EHK41484.1"/>
    <property type="molecule type" value="Genomic_DNA"/>
</dbReference>
<dbReference type="AlphaFoldDB" id="G9P6R4"/>
<proteinExistence type="predicted"/>